<protein>
    <submittedName>
        <fullName evidence="1">Uncharacterized protein</fullName>
    </submittedName>
</protein>
<sequence length="589" mass="65056">MERPAYQTSDEFARVVWMAHILTYKNPYTWTAQDAPSDREDAAIDGTSDCDDESQCGDGFDEDMEDETASQDIGRLTAYDQDVREKFLDSIAELLSRSKGGKHVIATALRENEDSVEVDVARNDEFAAMDDEYLSSLTEFLALHGDGLSSQDTQSSAHKFLDTIFTYSRDRIIFWIERAARDLHDSRVSSRSPYLGLAKTSSDLCLLGCCSKLEIDAPAVTGALVWRLRFLSGVGSMTGASTTETLTAMGMRQVVELAAAALQNPEATQAALKTLVPSVDPVRITKSWRLLARPVTNLQVLFRIAKLLPNFRAATFVKIPLPPTIRLRRDQIPTISEASRILGLDDWDEILSKSVYNSVSACHPMTVPFTAVGDFVAIAGGPTAKGPSDRDMSLADFRHTLDFFSTYFDDTIRDPPLSGSIRAVKVSSQFEQSLYGHEEFSARAVDPGFSCTSDVSELSRALGQELRVCMLKKSDLERDAAGLNAATTNTQPNPYFAALMINIDASSDNWPRSTFRDWDGSLLLLREDGADLEVESAQRICRYCVEVLEPLFARSVAGEIPFSTVLKEVAPDRLMAWAQGGRQDPSIER</sequence>
<keyword evidence="2" id="KW-1185">Reference proteome</keyword>
<dbReference type="HOGENOM" id="CLU_442143_0_0_1"/>
<gene>
    <name evidence="1" type="ORF">ACRE_030900</name>
</gene>
<comment type="caution">
    <text evidence="1">The sequence shown here is derived from an EMBL/GenBank/DDBJ whole genome shotgun (WGS) entry which is preliminary data.</text>
</comment>
<dbReference type="AlphaFoldDB" id="A0A086T9P6"/>
<evidence type="ECO:0000313" key="1">
    <source>
        <dbReference type="EMBL" id="KFH46078.1"/>
    </source>
</evidence>
<name>A0A086T9P6_HAPC1</name>
<reference evidence="2" key="1">
    <citation type="journal article" date="2014" name="Genome Announc.">
        <title>Genome sequence and annotation of Acremonium chrysogenum, producer of the beta-lactam antibiotic cephalosporin C.</title>
        <authorList>
            <person name="Terfehr D."/>
            <person name="Dahlmann T.A."/>
            <person name="Specht T."/>
            <person name="Zadra I."/>
            <person name="Kuernsteiner H."/>
            <person name="Kueck U."/>
        </authorList>
    </citation>
    <scope>NUCLEOTIDE SEQUENCE [LARGE SCALE GENOMIC DNA]</scope>
    <source>
        <strain evidence="2">ATCC 11550 / CBS 779.69 / DSM 880 / IAM 14645 / JCM 23072 / IMI 49137</strain>
    </source>
</reference>
<accession>A0A086T9P6</accession>
<dbReference type="Proteomes" id="UP000029964">
    <property type="component" value="Unassembled WGS sequence"/>
</dbReference>
<organism evidence="1 2">
    <name type="scientific">Hapsidospora chrysogenum (strain ATCC 11550 / CBS 779.69 / DSM 880 / IAM 14645 / JCM 23072 / IMI 49137)</name>
    <name type="common">Acremonium chrysogenum</name>
    <dbReference type="NCBI Taxonomy" id="857340"/>
    <lineage>
        <taxon>Eukaryota</taxon>
        <taxon>Fungi</taxon>
        <taxon>Dikarya</taxon>
        <taxon>Ascomycota</taxon>
        <taxon>Pezizomycotina</taxon>
        <taxon>Sordariomycetes</taxon>
        <taxon>Hypocreomycetidae</taxon>
        <taxon>Hypocreales</taxon>
        <taxon>Bionectriaceae</taxon>
        <taxon>Hapsidospora</taxon>
    </lineage>
</organism>
<dbReference type="OrthoDB" id="5243731at2759"/>
<evidence type="ECO:0000313" key="2">
    <source>
        <dbReference type="Proteomes" id="UP000029964"/>
    </source>
</evidence>
<dbReference type="EMBL" id="JPKY01000023">
    <property type="protein sequence ID" value="KFH46078.1"/>
    <property type="molecule type" value="Genomic_DNA"/>
</dbReference>
<proteinExistence type="predicted"/>